<dbReference type="Proteomes" id="UP001148786">
    <property type="component" value="Unassembled WGS sequence"/>
</dbReference>
<proteinExistence type="predicted"/>
<keyword evidence="2" id="KW-0732">Signal</keyword>
<evidence type="ECO:0000256" key="1">
    <source>
        <dbReference type="SAM" id="MobiDB-lite"/>
    </source>
</evidence>
<accession>A0A9W8MQ32</accession>
<feature type="compositionally biased region" description="Polar residues" evidence="1">
    <location>
        <begin position="291"/>
        <end position="303"/>
    </location>
</feature>
<feature type="region of interest" description="Disordered" evidence="1">
    <location>
        <begin position="227"/>
        <end position="303"/>
    </location>
</feature>
<dbReference type="OrthoDB" id="2527908at2759"/>
<sequence>MKSFAAPGFSTSLLLSTLLYCPTFVSAQTSFLYKWAFQDTSIQTTIPTCTRLPIVITSFDTTTNSTRGSPPYYMIAFPDGGTPTTTLIGTSEQDASYTVLHPVGTRILLSVVDSDGNPGGTFAPQMVIAGSNEDCVVNPANTFTMVSNVTSELSTCEQLGIGISGGTAPYQISLVAANAPSVTNDTLGAGHNVYTYVNRASPGGQLLAAISDADGRWASGSVLLSTKGSTDTSCPGLLSSSGQGTITPPPSPSSSAGVSGQSSSTGNPGSSASQTSTSPPSSSQTDGIGNDGQNSNQTGGSQLGKNTNVVMGAIVWLLVGAVLPLLSRMHPALQIPEILNEIFDCFCPLSPYDDYANYYNFIAYEPSDKLSLLSAALTCSAFLQPALDHLWWDMDDLTPLFNTIPGFQPSNDTGTLGKIQETIAHETIQRLDTYRKRVHIYEECGKERVETSAYERILQGSDHDTLLPSLRILSITNSIPHLPLLLAHPEQIHTLRISQDQIQSVDAYVATSIKLLSGRVQTLVHLRLETFLTRELLASAFELRGLRSLYLRHADENTSFELDVDTLLDICSMPHLRYIYLDGDIRLIPNEWSSRQNTNCPALEDLQFAPRSRTPFKQVLRFLSSASLPCLKSLALRTECEPDDVQYWNYFFQTLVEKTSPRFEDLDLGDRSDINWQDYDLTLRDVPDLLKLQLTNFTSSGGMFSISSADVRSLISVWPNLRTLTLFTCPPTSFKFQTLVDIAKGLPHLGLLALAEMDMYDLPSADSIPILEDHDLFQLLIDPGESKVKDPKKLARLLDRLFPCLHTFGFMGPKDLEDCNKEVVSLLREMQKIRHNEICGCSKR</sequence>
<gene>
    <name evidence="3" type="ORF">NLJ89_g9208</name>
</gene>
<feature type="chain" id="PRO_5040745052" evidence="2">
    <location>
        <begin position="28"/>
        <end position="844"/>
    </location>
</feature>
<comment type="caution">
    <text evidence="3">The sequence shown here is derived from an EMBL/GenBank/DDBJ whole genome shotgun (WGS) entry which is preliminary data.</text>
</comment>
<dbReference type="EMBL" id="JANKHO010001390">
    <property type="protein sequence ID" value="KAJ3501732.1"/>
    <property type="molecule type" value="Genomic_DNA"/>
</dbReference>
<keyword evidence="4" id="KW-1185">Reference proteome</keyword>
<reference evidence="3" key="1">
    <citation type="submission" date="2022-07" db="EMBL/GenBank/DDBJ databases">
        <title>Genome Sequence of Agrocybe chaxingu.</title>
        <authorList>
            <person name="Buettner E."/>
        </authorList>
    </citation>
    <scope>NUCLEOTIDE SEQUENCE</scope>
    <source>
        <strain evidence="3">MP-N11</strain>
    </source>
</reference>
<dbReference type="InterPro" id="IPR032675">
    <property type="entry name" value="LRR_dom_sf"/>
</dbReference>
<name>A0A9W8MQ32_9AGAR</name>
<organism evidence="3 4">
    <name type="scientific">Agrocybe chaxingu</name>
    <dbReference type="NCBI Taxonomy" id="84603"/>
    <lineage>
        <taxon>Eukaryota</taxon>
        <taxon>Fungi</taxon>
        <taxon>Dikarya</taxon>
        <taxon>Basidiomycota</taxon>
        <taxon>Agaricomycotina</taxon>
        <taxon>Agaricomycetes</taxon>
        <taxon>Agaricomycetidae</taxon>
        <taxon>Agaricales</taxon>
        <taxon>Agaricineae</taxon>
        <taxon>Strophariaceae</taxon>
        <taxon>Agrocybe</taxon>
    </lineage>
</organism>
<evidence type="ECO:0000313" key="3">
    <source>
        <dbReference type="EMBL" id="KAJ3501732.1"/>
    </source>
</evidence>
<dbReference type="Gene3D" id="3.80.10.10">
    <property type="entry name" value="Ribonuclease Inhibitor"/>
    <property type="match status" value="1"/>
</dbReference>
<dbReference type="SUPFAM" id="SSF52047">
    <property type="entry name" value="RNI-like"/>
    <property type="match status" value="1"/>
</dbReference>
<dbReference type="AlphaFoldDB" id="A0A9W8MQ32"/>
<evidence type="ECO:0000256" key="2">
    <source>
        <dbReference type="SAM" id="SignalP"/>
    </source>
</evidence>
<feature type="compositionally biased region" description="Low complexity" evidence="1">
    <location>
        <begin position="253"/>
        <end position="285"/>
    </location>
</feature>
<protein>
    <submittedName>
        <fullName evidence="3">Uncharacterized protein</fullName>
    </submittedName>
</protein>
<feature type="signal peptide" evidence="2">
    <location>
        <begin position="1"/>
        <end position="27"/>
    </location>
</feature>
<evidence type="ECO:0000313" key="4">
    <source>
        <dbReference type="Proteomes" id="UP001148786"/>
    </source>
</evidence>